<dbReference type="AlphaFoldDB" id="A0AAD9NET4"/>
<keyword evidence="1" id="KW-0833">Ubl conjugation pathway</keyword>
<gene>
    <name evidence="4" type="ORF">NP493_1409g00025</name>
</gene>
<evidence type="ECO:0000256" key="2">
    <source>
        <dbReference type="SAM" id="MobiDB-lite"/>
    </source>
</evidence>
<dbReference type="PROSITE" id="PS52049">
    <property type="entry name" value="ULD"/>
    <property type="match status" value="1"/>
</dbReference>
<protein>
    <recommendedName>
        <fullName evidence="3">UCH37-like C-terminal domain-containing protein</fullName>
    </recommendedName>
</protein>
<dbReference type="GO" id="GO:0006511">
    <property type="term" value="P:ubiquitin-dependent protein catabolic process"/>
    <property type="evidence" value="ECO:0007669"/>
    <property type="project" value="UniProtKB-UniRule"/>
</dbReference>
<name>A0AAD9NET4_RIDPI</name>
<feature type="region of interest" description="Disordered" evidence="2">
    <location>
        <begin position="233"/>
        <end position="271"/>
    </location>
</feature>
<feature type="region of interest" description="Disordered" evidence="2">
    <location>
        <begin position="430"/>
        <end position="462"/>
    </location>
</feature>
<feature type="region of interest" description="Disordered" evidence="2">
    <location>
        <begin position="153"/>
        <end position="173"/>
    </location>
</feature>
<dbReference type="InterPro" id="IPR041507">
    <property type="entry name" value="UCH_C"/>
</dbReference>
<feature type="compositionally biased region" description="Basic and acidic residues" evidence="2">
    <location>
        <begin position="156"/>
        <end position="171"/>
    </location>
</feature>
<dbReference type="Pfam" id="PF18031">
    <property type="entry name" value="UCH_C"/>
    <property type="match status" value="1"/>
</dbReference>
<feature type="compositionally biased region" description="Basic residues" evidence="2">
    <location>
        <begin position="448"/>
        <end position="462"/>
    </location>
</feature>
<evidence type="ECO:0000256" key="1">
    <source>
        <dbReference type="PROSITE-ProRule" id="PRU01394"/>
    </source>
</evidence>
<evidence type="ECO:0000313" key="5">
    <source>
        <dbReference type="Proteomes" id="UP001209878"/>
    </source>
</evidence>
<dbReference type="FunFam" id="1.20.58.860:FF:000006">
    <property type="entry name" value="Ubiquitin carboxyl-terminal hydrolase"/>
    <property type="match status" value="1"/>
</dbReference>
<accession>A0AAD9NET4</accession>
<feature type="domain" description="UCH37-like C-terminal" evidence="3">
    <location>
        <begin position="374"/>
        <end position="418"/>
    </location>
</feature>
<dbReference type="Proteomes" id="UP001209878">
    <property type="component" value="Unassembled WGS sequence"/>
</dbReference>
<evidence type="ECO:0000313" key="4">
    <source>
        <dbReference type="EMBL" id="KAK2164559.1"/>
    </source>
</evidence>
<keyword evidence="5" id="KW-1185">Reference proteome</keyword>
<organism evidence="4 5">
    <name type="scientific">Ridgeia piscesae</name>
    <name type="common">Tubeworm</name>
    <dbReference type="NCBI Taxonomy" id="27915"/>
    <lineage>
        <taxon>Eukaryota</taxon>
        <taxon>Metazoa</taxon>
        <taxon>Spiralia</taxon>
        <taxon>Lophotrochozoa</taxon>
        <taxon>Annelida</taxon>
        <taxon>Polychaeta</taxon>
        <taxon>Sedentaria</taxon>
        <taxon>Canalipalpata</taxon>
        <taxon>Sabellida</taxon>
        <taxon>Siboglinidae</taxon>
        <taxon>Ridgeia</taxon>
    </lineage>
</organism>
<dbReference type="EMBL" id="JAODUO010001407">
    <property type="protein sequence ID" value="KAK2164559.1"/>
    <property type="molecule type" value="Genomic_DNA"/>
</dbReference>
<proteinExistence type="predicted"/>
<sequence length="462" mass="50504">MATGGEPYHDIRFNLMAVAPDRRHQYEQKLKILKTNRQIVLEALQQMVKVTSADKPDHIVTRSVAAKEAIQRPEGDSTVASQHSLWQLKEKMTVSEVTDMTCDSDVTVPAPSTSPHSCPPKPPPALDSHNYAKSPIVETEDASADMVNMDCGSNIESDKNSLDNTQKHEPNTNEVKIASFERRQLQTMRSSDVKVEIAVSDGKGGSVTMPTTVSNTDVTKPLTIQTKFSTISCGPGSSSTDTASEVGSCMSSPVCSTGQPSPSCYSPQKTRSPADTALALSRMDMAAKLSIVKKNLAVKLETDMVENACIGDADIRPQSTQTQAQMKVEPTEACMQNSSAAEKGKEQKNKFGGHHGFSPKDLLSLLKNVESEISVCETSLRDEIEKNRRYKIDDCRRTHNYDQFICTFLSMLAEQGQLAGLVEQHTLIKRRHGSNSGGSRGTSTGSGKVKKQDKKKKAKRKR</sequence>
<evidence type="ECO:0000259" key="3">
    <source>
        <dbReference type="Pfam" id="PF18031"/>
    </source>
</evidence>
<feature type="region of interest" description="Disordered" evidence="2">
    <location>
        <begin position="106"/>
        <end position="126"/>
    </location>
</feature>
<reference evidence="4" key="1">
    <citation type="journal article" date="2023" name="Mol. Biol. Evol.">
        <title>Third-Generation Sequencing Reveals the Adaptive Role of the Epigenome in Three Deep-Sea Polychaetes.</title>
        <authorList>
            <person name="Perez M."/>
            <person name="Aroh O."/>
            <person name="Sun Y."/>
            <person name="Lan Y."/>
            <person name="Juniper S.K."/>
            <person name="Young C.R."/>
            <person name="Angers B."/>
            <person name="Qian P.Y."/>
        </authorList>
    </citation>
    <scope>NUCLEOTIDE SEQUENCE</scope>
    <source>
        <strain evidence="4">R07B-5</strain>
    </source>
</reference>
<dbReference type="Gene3D" id="1.20.58.860">
    <property type="match status" value="1"/>
</dbReference>
<comment type="caution">
    <text evidence="4">The sequence shown here is derived from an EMBL/GenBank/DDBJ whole genome shotgun (WGS) entry which is preliminary data.</text>
</comment>